<dbReference type="PANTHER" id="PTHR43140:SF1">
    <property type="entry name" value="TYPE I RESTRICTION ENZYME ECOKI SPECIFICITY SUBUNIT"/>
    <property type="match status" value="1"/>
</dbReference>
<organism evidence="7">
    <name type="scientific">Marinobacter nauticus</name>
    <name type="common">Marinobacter hydrocarbonoclasticus</name>
    <name type="synonym">Marinobacter aquaeolei</name>
    <dbReference type="NCBI Taxonomy" id="2743"/>
    <lineage>
        <taxon>Bacteria</taxon>
        <taxon>Pseudomonadati</taxon>
        <taxon>Pseudomonadota</taxon>
        <taxon>Gammaproteobacteria</taxon>
        <taxon>Pseudomonadales</taxon>
        <taxon>Marinobacteraceae</taxon>
        <taxon>Marinobacter</taxon>
    </lineage>
</organism>
<dbReference type="InterPro" id="IPR051212">
    <property type="entry name" value="Type-I_RE_S_subunit"/>
</dbReference>
<feature type="domain" description="Type I restriction modification DNA specificity" evidence="6">
    <location>
        <begin position="213"/>
        <end position="388"/>
    </location>
</feature>
<keyword evidence="4" id="KW-0175">Coiled coil</keyword>
<dbReference type="SUPFAM" id="SSF116734">
    <property type="entry name" value="DNA methylase specificity domain"/>
    <property type="match status" value="2"/>
</dbReference>
<protein>
    <submittedName>
        <fullName evidence="7">Type I restriction endonuclease EcoKI subunit S</fullName>
    </submittedName>
</protein>
<dbReference type="InterPro" id="IPR044946">
    <property type="entry name" value="Restrct_endonuc_typeI_TRD_sf"/>
</dbReference>
<dbReference type="Gene3D" id="3.90.220.20">
    <property type="entry name" value="DNA methylase specificity domains"/>
    <property type="match status" value="2"/>
</dbReference>
<dbReference type="AlphaFoldDB" id="A0A455W7Q1"/>
<keyword evidence="7" id="KW-0540">Nuclease</keyword>
<comment type="similarity">
    <text evidence="1">Belongs to the type-I restriction system S methylase family.</text>
</comment>
<evidence type="ECO:0000313" key="7">
    <source>
        <dbReference type="EMBL" id="BBJ02233.1"/>
    </source>
</evidence>
<accession>A0A455W7Q1</accession>
<dbReference type="GO" id="GO:0009307">
    <property type="term" value="P:DNA restriction-modification system"/>
    <property type="evidence" value="ECO:0007669"/>
    <property type="project" value="UniProtKB-KW"/>
</dbReference>
<keyword evidence="7" id="KW-0255">Endonuclease</keyword>
<evidence type="ECO:0000259" key="6">
    <source>
        <dbReference type="Pfam" id="PF01420"/>
    </source>
</evidence>
<keyword evidence="2" id="KW-0680">Restriction system</keyword>
<evidence type="ECO:0000256" key="5">
    <source>
        <dbReference type="SAM" id="MobiDB-lite"/>
    </source>
</evidence>
<evidence type="ECO:0000256" key="2">
    <source>
        <dbReference type="ARBA" id="ARBA00022747"/>
    </source>
</evidence>
<evidence type="ECO:0000256" key="1">
    <source>
        <dbReference type="ARBA" id="ARBA00010923"/>
    </source>
</evidence>
<evidence type="ECO:0000256" key="3">
    <source>
        <dbReference type="ARBA" id="ARBA00023125"/>
    </source>
</evidence>
<reference evidence="7" key="1">
    <citation type="submission" date="2019-03" db="EMBL/GenBank/DDBJ databases">
        <title>Whole genome analysis of nitrate-reducing bacteria Marinobacter hydrocarbonoclasticus YB03.</title>
        <authorList>
            <person name="Azam A.H."/>
            <person name="Yuk S.R."/>
            <person name="Kamarisima K."/>
            <person name="Miyanaga K."/>
            <person name="Tanji Y."/>
        </authorList>
    </citation>
    <scope>NUCLEOTIDE SEQUENCE</scope>
    <source>
        <strain evidence="7">YB03</strain>
    </source>
</reference>
<dbReference type="Pfam" id="PF01420">
    <property type="entry name" value="Methylase_S"/>
    <property type="match status" value="2"/>
</dbReference>
<evidence type="ECO:0000256" key="4">
    <source>
        <dbReference type="SAM" id="Coils"/>
    </source>
</evidence>
<feature type="region of interest" description="Disordered" evidence="5">
    <location>
        <begin position="433"/>
        <end position="456"/>
    </location>
</feature>
<dbReference type="PANTHER" id="PTHR43140">
    <property type="entry name" value="TYPE-1 RESTRICTION ENZYME ECOKI SPECIFICITY PROTEIN"/>
    <property type="match status" value="1"/>
</dbReference>
<sequence>MSLVMYPDSWTEITLGEINQYRSKNVQPKDFPEESFELWSVPIFPTGKPEILLGTEIGSSKQAVEPRDVLICKINPRINRVWEVGQKSSYRQIASSEWIVIRQPLMEPRYLLRFFQSDQFRTKLCADVTGVGGSLTRAQPKKVATFPVVVPPLAEQKVIADKLDTLLAQVENTKARLERIPQILKRFRQSVLAAAVSGRLTEEWRGSPDLTGWESGELSRFIEKPRYGSSAKSQKSGDIPVLRMGNLQDGKLDWADLVYTSDPEEIEKYRLEPGDVLFNRTNSPELVGKTSIFKGERDAIYAGYLIKIKCLPSLNAEFLNYQLNSPKAKDYCKAVKSDGVSQSNINAKKLAAYPLSCPPIEEQTEIVRRVDQLFAHADRIEQQVNNALARVNNLTQSILAKAFRGELTEQWRKDNPELISGENSAEALLERIRSERAAQKPTRRRTKIGKTEQAAK</sequence>
<dbReference type="InterPro" id="IPR000055">
    <property type="entry name" value="Restrct_endonuc_typeI_TRD"/>
</dbReference>
<dbReference type="CDD" id="cd17524">
    <property type="entry name" value="RMtype1_S_EcoUTORF5051P-TRD2-CR2_like"/>
    <property type="match status" value="1"/>
</dbReference>
<proteinExistence type="inferred from homology"/>
<dbReference type="GO" id="GO:0003677">
    <property type="term" value="F:DNA binding"/>
    <property type="evidence" value="ECO:0007669"/>
    <property type="project" value="UniProtKB-KW"/>
</dbReference>
<dbReference type="EMBL" id="AP019537">
    <property type="protein sequence ID" value="BBJ02233.1"/>
    <property type="molecule type" value="Genomic_DNA"/>
</dbReference>
<dbReference type="GO" id="GO:0004519">
    <property type="term" value="F:endonuclease activity"/>
    <property type="evidence" value="ECO:0007669"/>
    <property type="project" value="UniProtKB-KW"/>
</dbReference>
<gene>
    <name evidence="7" type="primary">hsdS</name>
    <name evidence="7" type="ORF">YBY_00810</name>
</gene>
<keyword evidence="3" id="KW-0238">DNA-binding</keyword>
<feature type="coiled-coil region" evidence="4">
    <location>
        <begin position="370"/>
        <end position="397"/>
    </location>
</feature>
<keyword evidence="7" id="KW-0378">Hydrolase</keyword>
<name>A0A455W7Q1_MARNT</name>
<feature type="domain" description="Type I restriction modification DNA specificity" evidence="6">
    <location>
        <begin position="7"/>
        <end position="181"/>
    </location>
</feature>
<dbReference type="REBASE" id="309733">
    <property type="entry name" value="S.MhyYB03ORF820P"/>
</dbReference>